<evidence type="ECO:0000313" key="1">
    <source>
        <dbReference type="EMBL" id="TYH52244.1"/>
    </source>
</evidence>
<sequence length="100" mass="11634">MFSFWRGKGQAEKKKKKGRLKFRERVLEELFKLLKTSSIEATVIFHLPLLFPLKHQKVVSSSCSRTILILLPLQLLPIEIKMRKERSLAPYGGGERERVV</sequence>
<accession>A0A5D2JCB0</accession>
<dbReference type="EMBL" id="CM017631">
    <property type="protein sequence ID" value="TYH52244.1"/>
    <property type="molecule type" value="Genomic_DNA"/>
</dbReference>
<organism evidence="1 2">
    <name type="scientific">Gossypium tomentosum</name>
    <name type="common">Hawaiian cotton</name>
    <name type="synonym">Gossypium sandvicense</name>
    <dbReference type="NCBI Taxonomy" id="34277"/>
    <lineage>
        <taxon>Eukaryota</taxon>
        <taxon>Viridiplantae</taxon>
        <taxon>Streptophyta</taxon>
        <taxon>Embryophyta</taxon>
        <taxon>Tracheophyta</taxon>
        <taxon>Spermatophyta</taxon>
        <taxon>Magnoliopsida</taxon>
        <taxon>eudicotyledons</taxon>
        <taxon>Gunneridae</taxon>
        <taxon>Pentapetalae</taxon>
        <taxon>rosids</taxon>
        <taxon>malvids</taxon>
        <taxon>Malvales</taxon>
        <taxon>Malvaceae</taxon>
        <taxon>Malvoideae</taxon>
        <taxon>Gossypium</taxon>
    </lineage>
</organism>
<dbReference type="AlphaFoldDB" id="A0A5D2JCB0"/>
<reference evidence="1 2" key="1">
    <citation type="submission" date="2019-07" db="EMBL/GenBank/DDBJ databases">
        <title>WGS assembly of Gossypium tomentosum.</title>
        <authorList>
            <person name="Chen Z.J."/>
            <person name="Sreedasyam A."/>
            <person name="Ando A."/>
            <person name="Song Q."/>
            <person name="De L."/>
            <person name="Hulse-Kemp A."/>
            <person name="Ding M."/>
            <person name="Ye W."/>
            <person name="Kirkbride R."/>
            <person name="Jenkins J."/>
            <person name="Plott C."/>
            <person name="Lovell J."/>
            <person name="Lin Y.-M."/>
            <person name="Vaughn R."/>
            <person name="Liu B."/>
            <person name="Li W."/>
            <person name="Simpson S."/>
            <person name="Scheffler B."/>
            <person name="Saski C."/>
            <person name="Grover C."/>
            <person name="Hu G."/>
            <person name="Conover J."/>
            <person name="Carlson J."/>
            <person name="Shu S."/>
            <person name="Boston L."/>
            <person name="Williams M."/>
            <person name="Peterson D."/>
            <person name="Mcgee K."/>
            <person name="Jones D."/>
            <person name="Wendel J."/>
            <person name="Stelly D."/>
            <person name="Grimwood J."/>
            <person name="Schmutz J."/>
        </authorList>
    </citation>
    <scope>NUCLEOTIDE SEQUENCE [LARGE SCALE GENOMIC DNA]</scope>
    <source>
        <strain evidence="1">7179.01</strain>
    </source>
</reference>
<proteinExistence type="predicted"/>
<evidence type="ECO:0000313" key="2">
    <source>
        <dbReference type="Proteomes" id="UP000322667"/>
    </source>
</evidence>
<gene>
    <name evidence="1" type="ORF">ES332_D09G013400v1</name>
</gene>
<protein>
    <submittedName>
        <fullName evidence="1">Uncharacterized protein</fullName>
    </submittedName>
</protein>
<keyword evidence="2" id="KW-1185">Reference proteome</keyword>
<name>A0A5D2JCB0_GOSTO</name>
<dbReference type="Proteomes" id="UP000322667">
    <property type="component" value="Chromosome D09"/>
</dbReference>